<dbReference type="PANTHER" id="PTHR48012">
    <property type="entry name" value="STERILE20-LIKE KINASE, ISOFORM B-RELATED"/>
    <property type="match status" value="1"/>
</dbReference>
<feature type="binding site" evidence="16">
    <location>
        <position position="76"/>
    </location>
    <ligand>
        <name>ATP</name>
        <dbReference type="ChEBI" id="CHEBI:30616"/>
    </ligand>
</feature>
<keyword evidence="13" id="KW-0460">Magnesium</keyword>
<keyword evidence="6" id="KW-0723">Serine/threonine-protein kinase</keyword>
<feature type="compositionally biased region" description="Low complexity" evidence="17">
    <location>
        <begin position="1"/>
        <end position="16"/>
    </location>
</feature>
<evidence type="ECO:0000313" key="20">
    <source>
        <dbReference type="Proteomes" id="UP000724874"/>
    </source>
</evidence>
<dbReference type="Pfam" id="PF00069">
    <property type="entry name" value="Pkinase"/>
    <property type="match status" value="1"/>
</dbReference>
<evidence type="ECO:0000256" key="12">
    <source>
        <dbReference type="ARBA" id="ARBA00022840"/>
    </source>
</evidence>
<dbReference type="CDD" id="cd06609">
    <property type="entry name" value="STKc_MST3_like"/>
    <property type="match status" value="1"/>
</dbReference>
<dbReference type="Gene3D" id="3.30.200.20">
    <property type="entry name" value="Phosphorylase Kinase, domain 1"/>
    <property type="match status" value="1"/>
</dbReference>
<dbReference type="EC" id="2.7.11.1" evidence="4"/>
<feature type="compositionally biased region" description="Polar residues" evidence="17">
    <location>
        <begin position="512"/>
        <end position="523"/>
    </location>
</feature>
<feature type="region of interest" description="Disordered" evidence="17">
    <location>
        <begin position="505"/>
        <end position="524"/>
    </location>
</feature>
<dbReference type="GO" id="GO:0046872">
    <property type="term" value="F:metal ion binding"/>
    <property type="evidence" value="ECO:0007669"/>
    <property type="project" value="UniProtKB-KW"/>
</dbReference>
<evidence type="ECO:0000256" key="3">
    <source>
        <dbReference type="ARBA" id="ARBA00008874"/>
    </source>
</evidence>
<dbReference type="Proteomes" id="UP000724874">
    <property type="component" value="Unassembled WGS sequence"/>
</dbReference>
<dbReference type="InterPro" id="IPR017441">
    <property type="entry name" value="Protein_kinase_ATP_BS"/>
</dbReference>
<dbReference type="Gene3D" id="1.10.510.10">
    <property type="entry name" value="Transferase(Phosphotransferase) domain 1"/>
    <property type="match status" value="1"/>
</dbReference>
<evidence type="ECO:0000256" key="13">
    <source>
        <dbReference type="ARBA" id="ARBA00022842"/>
    </source>
</evidence>
<name>A0A9P5P1V6_GYMJU</name>
<evidence type="ECO:0000256" key="7">
    <source>
        <dbReference type="ARBA" id="ARBA00022553"/>
    </source>
</evidence>
<dbReference type="InterPro" id="IPR011009">
    <property type="entry name" value="Kinase-like_dom_sf"/>
</dbReference>
<dbReference type="PROSITE" id="PS50011">
    <property type="entry name" value="PROTEIN_KINASE_DOM"/>
    <property type="match status" value="1"/>
</dbReference>
<feature type="region of interest" description="Disordered" evidence="17">
    <location>
        <begin position="621"/>
        <end position="656"/>
    </location>
</feature>
<dbReference type="GO" id="GO:0004674">
    <property type="term" value="F:protein serine/threonine kinase activity"/>
    <property type="evidence" value="ECO:0007669"/>
    <property type="project" value="UniProtKB-KW"/>
</dbReference>
<evidence type="ECO:0000256" key="10">
    <source>
        <dbReference type="ARBA" id="ARBA00022741"/>
    </source>
</evidence>
<dbReference type="GO" id="GO:0005737">
    <property type="term" value="C:cytoplasm"/>
    <property type="evidence" value="ECO:0007669"/>
    <property type="project" value="UniProtKB-SubCell"/>
</dbReference>
<comment type="catalytic activity">
    <reaction evidence="14">
        <text>L-threonyl-[protein] + ATP = O-phospho-L-threonyl-[protein] + ADP + H(+)</text>
        <dbReference type="Rhea" id="RHEA:46608"/>
        <dbReference type="Rhea" id="RHEA-COMP:11060"/>
        <dbReference type="Rhea" id="RHEA-COMP:11605"/>
        <dbReference type="ChEBI" id="CHEBI:15378"/>
        <dbReference type="ChEBI" id="CHEBI:30013"/>
        <dbReference type="ChEBI" id="CHEBI:30616"/>
        <dbReference type="ChEBI" id="CHEBI:61977"/>
        <dbReference type="ChEBI" id="CHEBI:456216"/>
        <dbReference type="EC" id="2.7.11.1"/>
    </reaction>
</comment>
<comment type="cofactor">
    <cofactor evidence="1">
        <name>Mg(2+)</name>
        <dbReference type="ChEBI" id="CHEBI:18420"/>
    </cofactor>
</comment>
<keyword evidence="7" id="KW-0597">Phosphoprotein</keyword>
<dbReference type="OrthoDB" id="248923at2759"/>
<organism evidence="19 20">
    <name type="scientific">Gymnopilus junonius</name>
    <name type="common">Spectacular rustgill mushroom</name>
    <name type="synonym">Gymnopilus spectabilis subsp. junonius</name>
    <dbReference type="NCBI Taxonomy" id="109634"/>
    <lineage>
        <taxon>Eukaryota</taxon>
        <taxon>Fungi</taxon>
        <taxon>Dikarya</taxon>
        <taxon>Basidiomycota</taxon>
        <taxon>Agaricomycotina</taxon>
        <taxon>Agaricomycetes</taxon>
        <taxon>Agaricomycetidae</taxon>
        <taxon>Agaricales</taxon>
        <taxon>Agaricineae</taxon>
        <taxon>Hymenogastraceae</taxon>
        <taxon>Gymnopilus</taxon>
    </lineage>
</organism>
<evidence type="ECO:0000256" key="11">
    <source>
        <dbReference type="ARBA" id="ARBA00022777"/>
    </source>
</evidence>
<dbReference type="GO" id="GO:0005524">
    <property type="term" value="F:ATP binding"/>
    <property type="evidence" value="ECO:0007669"/>
    <property type="project" value="UniProtKB-UniRule"/>
</dbReference>
<evidence type="ECO:0000256" key="2">
    <source>
        <dbReference type="ARBA" id="ARBA00004496"/>
    </source>
</evidence>
<evidence type="ECO:0000256" key="5">
    <source>
        <dbReference type="ARBA" id="ARBA00022490"/>
    </source>
</evidence>
<evidence type="ECO:0000256" key="4">
    <source>
        <dbReference type="ARBA" id="ARBA00012513"/>
    </source>
</evidence>
<evidence type="ECO:0000256" key="1">
    <source>
        <dbReference type="ARBA" id="ARBA00001946"/>
    </source>
</evidence>
<evidence type="ECO:0000256" key="17">
    <source>
        <dbReference type="SAM" id="MobiDB-lite"/>
    </source>
</evidence>
<comment type="subcellular location">
    <subcellularLocation>
        <location evidence="2">Cytoplasm</location>
    </subcellularLocation>
</comment>
<keyword evidence="8" id="KW-0808">Transferase</keyword>
<evidence type="ECO:0000256" key="9">
    <source>
        <dbReference type="ARBA" id="ARBA00022723"/>
    </source>
</evidence>
<evidence type="ECO:0000313" key="19">
    <source>
        <dbReference type="EMBL" id="KAF8913898.1"/>
    </source>
</evidence>
<sequence length="684" mass="74678">MSPSQPFRRQSQSSLQNKGARSPPSSPEVERPREPYPIPSSNPASQYTLLEKLGTGSFGVVYKAIHNGTNQVVAVKQIDLEDSDDDISEIQQEIASLAQCDSEYVTRYYGSFVVNYKLWIIMEYLAGGSCLDLLKPGVFSEAHIAVICRELLLGLDYLHSEGTIHRDIKAANVLLSSSGKVKLADFGVAAQLTNTLRHTFVGTPFWMAPEVIRQAGYDAKADMWSLGITAIEMAKGEPPLAEYHPMRVLFLIPKAKPPILEGPFSATFKDFVAQCLTKDPKLRPSANELLQHRFIRTAKKTSYLTELIERYQDYRARSPPKGQVNHPSVRSNATWDANDTMRSDWNFDTIKTMSALGTFRGTVNELSMPPGMVMEDDEDSVYDDTQSSIDTGAATKGSDPIVPATIGVNDDAAHSTVIIKPIRTQDAPAEEPSGTTFVSCTPPAYSGSVRSTRRASYAARTSIDGAGTVLSAADLGTGIDTIRPVKKVDGVGSLRLSSEFVGSIRKEASAPSPRSTTVHSRGTSEIAKAGKSLVDEVILPILTTRIHDDMDAREIESLSMLQRGFAELKDANPELAYSVVLDILQGINDNPSVKQHVQTSRGLFPHKRIIRKSEMTSKGLVVTEEQEETTGLPSASSPVPSIASQPSSPVSAHDSAQRKSPIAELLYMRWLEGLKLKWPNILSS</sequence>
<evidence type="ECO:0000256" key="6">
    <source>
        <dbReference type="ARBA" id="ARBA00022527"/>
    </source>
</evidence>
<keyword evidence="9" id="KW-0479">Metal-binding</keyword>
<comment type="caution">
    <text evidence="19">The sequence shown here is derived from an EMBL/GenBank/DDBJ whole genome shotgun (WGS) entry which is preliminary data.</text>
</comment>
<evidence type="ECO:0000256" key="8">
    <source>
        <dbReference type="ARBA" id="ARBA00022679"/>
    </source>
</evidence>
<keyword evidence="10 16" id="KW-0547">Nucleotide-binding</keyword>
<evidence type="ECO:0000256" key="16">
    <source>
        <dbReference type="PROSITE-ProRule" id="PRU10141"/>
    </source>
</evidence>
<evidence type="ECO:0000256" key="14">
    <source>
        <dbReference type="ARBA" id="ARBA00047899"/>
    </source>
</evidence>
<protein>
    <recommendedName>
        <fullName evidence="4">non-specific serine/threonine protein kinase</fullName>
        <ecNumber evidence="4">2.7.11.1</ecNumber>
    </recommendedName>
</protein>
<keyword evidence="20" id="KW-1185">Reference proteome</keyword>
<reference evidence="19" key="1">
    <citation type="submission" date="2020-11" db="EMBL/GenBank/DDBJ databases">
        <authorList>
            <consortium name="DOE Joint Genome Institute"/>
            <person name="Ahrendt S."/>
            <person name="Riley R."/>
            <person name="Andreopoulos W."/>
            <person name="LaButti K."/>
            <person name="Pangilinan J."/>
            <person name="Ruiz-duenas F.J."/>
            <person name="Barrasa J.M."/>
            <person name="Sanchez-Garcia M."/>
            <person name="Camarero S."/>
            <person name="Miyauchi S."/>
            <person name="Serrano A."/>
            <person name="Linde D."/>
            <person name="Babiker R."/>
            <person name="Drula E."/>
            <person name="Ayuso-Fernandez I."/>
            <person name="Pacheco R."/>
            <person name="Padilla G."/>
            <person name="Ferreira P."/>
            <person name="Barriuso J."/>
            <person name="Kellner H."/>
            <person name="Castanera R."/>
            <person name="Alfaro M."/>
            <person name="Ramirez L."/>
            <person name="Pisabarro A.G."/>
            <person name="Kuo A."/>
            <person name="Tritt A."/>
            <person name="Lipzen A."/>
            <person name="He G."/>
            <person name="Yan M."/>
            <person name="Ng V."/>
            <person name="Cullen D."/>
            <person name="Martin F."/>
            <person name="Rosso M.-N."/>
            <person name="Henrissat B."/>
            <person name="Hibbett D."/>
            <person name="Martinez A.T."/>
            <person name="Grigoriev I.V."/>
        </authorList>
    </citation>
    <scope>NUCLEOTIDE SEQUENCE</scope>
    <source>
        <strain evidence="19">AH 44721</strain>
    </source>
</reference>
<gene>
    <name evidence="19" type="ORF">CPB84DRAFT_1669094</name>
</gene>
<dbReference type="SMART" id="SM00220">
    <property type="entry name" value="S_TKc"/>
    <property type="match status" value="1"/>
</dbReference>
<comment type="similarity">
    <text evidence="3">Belongs to the protein kinase superfamily. STE Ser/Thr protein kinase family. STE20 subfamily.</text>
</comment>
<dbReference type="InterPro" id="IPR000719">
    <property type="entry name" value="Prot_kinase_dom"/>
</dbReference>
<dbReference type="FunFam" id="1.10.510.10:FF:000411">
    <property type="entry name" value="Probable Ste20-like kinase Don3"/>
    <property type="match status" value="1"/>
</dbReference>
<dbReference type="AlphaFoldDB" id="A0A9P5P1V6"/>
<feature type="compositionally biased region" description="Low complexity" evidence="17">
    <location>
        <begin position="633"/>
        <end position="652"/>
    </location>
</feature>
<accession>A0A9P5P1V6</accession>
<evidence type="ECO:0000256" key="15">
    <source>
        <dbReference type="ARBA" id="ARBA00048679"/>
    </source>
</evidence>
<keyword evidence="5" id="KW-0963">Cytoplasm</keyword>
<dbReference type="InterPro" id="IPR050629">
    <property type="entry name" value="STE20/SPS1-PAK"/>
</dbReference>
<dbReference type="SUPFAM" id="SSF56112">
    <property type="entry name" value="Protein kinase-like (PK-like)"/>
    <property type="match status" value="1"/>
</dbReference>
<feature type="region of interest" description="Disordered" evidence="17">
    <location>
        <begin position="1"/>
        <end position="43"/>
    </location>
</feature>
<dbReference type="EMBL" id="JADNYJ010000001">
    <property type="protein sequence ID" value="KAF8913898.1"/>
    <property type="molecule type" value="Genomic_DNA"/>
</dbReference>
<dbReference type="PROSITE" id="PS00107">
    <property type="entry name" value="PROTEIN_KINASE_ATP"/>
    <property type="match status" value="1"/>
</dbReference>
<dbReference type="PANTHER" id="PTHR48012:SF27">
    <property type="entry name" value="SERINE_THREONINE-PROTEIN KINASE SID1"/>
    <property type="match status" value="1"/>
</dbReference>
<keyword evidence="11 19" id="KW-0418">Kinase</keyword>
<feature type="domain" description="Protein kinase" evidence="18">
    <location>
        <begin position="47"/>
        <end position="295"/>
    </location>
</feature>
<keyword evidence="12 16" id="KW-0067">ATP-binding</keyword>
<evidence type="ECO:0000259" key="18">
    <source>
        <dbReference type="PROSITE" id="PS50011"/>
    </source>
</evidence>
<proteinExistence type="inferred from homology"/>
<comment type="catalytic activity">
    <reaction evidence="15">
        <text>L-seryl-[protein] + ATP = O-phospho-L-seryl-[protein] + ADP + H(+)</text>
        <dbReference type="Rhea" id="RHEA:17989"/>
        <dbReference type="Rhea" id="RHEA-COMP:9863"/>
        <dbReference type="Rhea" id="RHEA-COMP:11604"/>
        <dbReference type="ChEBI" id="CHEBI:15378"/>
        <dbReference type="ChEBI" id="CHEBI:29999"/>
        <dbReference type="ChEBI" id="CHEBI:30616"/>
        <dbReference type="ChEBI" id="CHEBI:83421"/>
        <dbReference type="ChEBI" id="CHEBI:456216"/>
        <dbReference type="EC" id="2.7.11.1"/>
    </reaction>
</comment>